<dbReference type="NCBIfam" id="TIGR00148">
    <property type="entry name" value="UbiD family decarboxylase"/>
    <property type="match status" value="1"/>
</dbReference>
<comment type="similarity">
    <text evidence="1">Belongs to the UbiD family.</text>
</comment>
<dbReference type="GO" id="GO:0008694">
    <property type="term" value="F:4-hydroxy-3-polyprenylbenzoate decarboxylase activity"/>
    <property type="evidence" value="ECO:0007669"/>
    <property type="project" value="TreeGrafter"/>
</dbReference>
<evidence type="ECO:0000256" key="1">
    <source>
        <dbReference type="ARBA" id="ARBA00010021"/>
    </source>
</evidence>
<dbReference type="PANTHER" id="PTHR30108">
    <property type="entry name" value="3-OCTAPRENYL-4-HYDROXYBENZOATE CARBOXY-LYASE-RELATED"/>
    <property type="match status" value="1"/>
</dbReference>
<dbReference type="InterPro" id="IPR002830">
    <property type="entry name" value="UbiD"/>
</dbReference>
<dbReference type="AlphaFoldDB" id="A0A1I4RLW0"/>
<sequence>MFSRSLPRFPDLTSFLSFLETKGDLRTLTAPVDMRLEATEIHRRVIAAGGPVLRFSAPTVGGQPSAMPVVANLFGTRARVAAGLGTDEAGLATLGRMMAFLRSPKPPRSLGEATSLWPVARAALNARPKVVGERGRWRDCPIDLSALPIQTCWPGDAGPLLTWPLVVTRAPGADDLNAYNVGVYRMQVLDETSAIMRWLPMRGGAQHHRQWLKAGETMPVAVVIGADPATILAAVMPAPEGVTELSLAGLIAGARTSVTPCRTIPLHVPASAEIVLEGTITPGDTAMEGPFGDHTGYYNPPERHPVFRLTAMRVREGAPYLTTFTGRAPDEPAVMGDALAEVFKPLLMEAIPEIRDLWLPPETCSYRVAVIAIDKRFAGQARRVMMGFWSLLPQFTMTKMVIVVDDDIDVRSWSDVMWAVATRADPARDTLVLNRTPMDHLDFASPLEGLGGKIGIDATNKIGAETSREWGRVMTMDEAVKQSVDARWTELFGAAP</sequence>
<gene>
    <name evidence="5" type="ORF">CXZ10_19310</name>
</gene>
<dbReference type="SUPFAM" id="SSF143968">
    <property type="entry name" value="UbiD C-terminal domain-like"/>
    <property type="match status" value="1"/>
</dbReference>
<dbReference type="PANTHER" id="PTHR30108:SF17">
    <property type="entry name" value="FERULIC ACID DECARBOXYLASE 1"/>
    <property type="match status" value="1"/>
</dbReference>
<dbReference type="InterPro" id="IPR049383">
    <property type="entry name" value="UbiD-like_N"/>
</dbReference>
<dbReference type="SUPFAM" id="SSF50475">
    <property type="entry name" value="FMN-binding split barrel"/>
    <property type="match status" value="1"/>
</dbReference>
<feature type="domain" description="3-octaprenyl-4-hydroxybenzoate carboxy-lyase-like Rift-related" evidence="2">
    <location>
        <begin position="137"/>
        <end position="327"/>
    </location>
</feature>
<organism evidence="5 6">
    <name type="scientific">Pleomorphomonas diazotrophica</name>
    <dbReference type="NCBI Taxonomy" id="1166257"/>
    <lineage>
        <taxon>Bacteria</taxon>
        <taxon>Pseudomonadati</taxon>
        <taxon>Pseudomonadota</taxon>
        <taxon>Alphaproteobacteria</taxon>
        <taxon>Hyphomicrobiales</taxon>
        <taxon>Pleomorphomonadaceae</taxon>
        <taxon>Pleomorphomonas</taxon>
    </lineage>
</organism>
<dbReference type="GO" id="GO:0006744">
    <property type="term" value="P:ubiquinone biosynthetic process"/>
    <property type="evidence" value="ECO:0007669"/>
    <property type="project" value="TreeGrafter"/>
</dbReference>
<dbReference type="Gene3D" id="3.40.1670.10">
    <property type="entry name" value="UbiD C-terminal domain-like"/>
    <property type="match status" value="1"/>
</dbReference>
<accession>A0A1I4RLW0</accession>
<dbReference type="InterPro" id="IPR049381">
    <property type="entry name" value="UbiD-like_C"/>
</dbReference>
<dbReference type="OrthoDB" id="9809841at2"/>
<protein>
    <submittedName>
        <fullName evidence="5">UbiD family decarboxylase</fullName>
    </submittedName>
</protein>
<dbReference type="Gene3D" id="1.20.5.570">
    <property type="entry name" value="Single helix bin"/>
    <property type="match status" value="1"/>
</dbReference>
<feature type="domain" description="3-octaprenyl-4-hydroxybenzoate carboxy-lyase-like N-terminal" evidence="3">
    <location>
        <begin position="16"/>
        <end position="91"/>
    </location>
</feature>
<feature type="domain" description="3-octaprenyl-4-hydroxybenzoate carboxy-lyase-like C-terminal" evidence="4">
    <location>
        <begin position="334"/>
        <end position="458"/>
    </location>
</feature>
<dbReference type="Pfam" id="PF20696">
    <property type="entry name" value="UbiD_C"/>
    <property type="match status" value="1"/>
</dbReference>
<evidence type="ECO:0000259" key="4">
    <source>
        <dbReference type="Pfam" id="PF20696"/>
    </source>
</evidence>
<dbReference type="RefSeq" id="WP_101291006.1">
    <property type="nucleotide sequence ID" value="NZ_FOUQ01000002.1"/>
</dbReference>
<dbReference type="Proteomes" id="UP000233491">
    <property type="component" value="Unassembled WGS sequence"/>
</dbReference>
<dbReference type="InterPro" id="IPR048304">
    <property type="entry name" value="UbiD_Rift_dom"/>
</dbReference>
<evidence type="ECO:0000259" key="3">
    <source>
        <dbReference type="Pfam" id="PF20695"/>
    </source>
</evidence>
<dbReference type="GO" id="GO:0005829">
    <property type="term" value="C:cytosol"/>
    <property type="evidence" value="ECO:0007669"/>
    <property type="project" value="TreeGrafter"/>
</dbReference>
<evidence type="ECO:0000313" key="5">
    <source>
        <dbReference type="EMBL" id="PKR87497.1"/>
    </source>
</evidence>
<dbReference type="EMBL" id="PJNW01000017">
    <property type="protein sequence ID" value="PKR87497.1"/>
    <property type="molecule type" value="Genomic_DNA"/>
</dbReference>
<keyword evidence="6" id="KW-1185">Reference proteome</keyword>
<reference evidence="5 6" key="1">
    <citation type="submission" date="2017-12" db="EMBL/GenBank/DDBJ databases">
        <title>Anaerobic carbon monoxide metabolism by Pleomorphomonas carboxyditropha sp. nov., a new mesophilic hydrogenogenic carboxidotroph.</title>
        <authorList>
            <person name="Esquivel-Elizondo S."/>
            <person name="Krajmalnik-Brown R."/>
        </authorList>
    </citation>
    <scope>NUCLEOTIDE SEQUENCE [LARGE SCALE GENOMIC DNA]</scope>
    <source>
        <strain evidence="5 6">R5-392</strain>
    </source>
</reference>
<comment type="caution">
    <text evidence="5">The sequence shown here is derived from an EMBL/GenBank/DDBJ whole genome shotgun (WGS) entry which is preliminary data.</text>
</comment>
<evidence type="ECO:0000259" key="2">
    <source>
        <dbReference type="Pfam" id="PF01977"/>
    </source>
</evidence>
<proteinExistence type="inferred from homology"/>
<evidence type="ECO:0000313" key="6">
    <source>
        <dbReference type="Proteomes" id="UP000233491"/>
    </source>
</evidence>
<dbReference type="Pfam" id="PF01977">
    <property type="entry name" value="UbiD"/>
    <property type="match status" value="1"/>
</dbReference>
<dbReference type="Pfam" id="PF20695">
    <property type="entry name" value="UbiD_N"/>
    <property type="match status" value="1"/>
</dbReference>
<name>A0A1I4RLW0_9HYPH</name>
<dbReference type="FunFam" id="3.40.1670.10:FF:000001">
    <property type="entry name" value="3-octaprenyl-4-hydroxybenzoate carboxy-lyase"/>
    <property type="match status" value="1"/>
</dbReference>